<feature type="compositionally biased region" description="Basic and acidic residues" evidence="2">
    <location>
        <begin position="876"/>
        <end position="885"/>
    </location>
</feature>
<feature type="compositionally biased region" description="Low complexity" evidence="2">
    <location>
        <begin position="309"/>
        <end position="320"/>
    </location>
</feature>
<feature type="coiled-coil region" evidence="1">
    <location>
        <begin position="580"/>
        <end position="607"/>
    </location>
</feature>
<feature type="region of interest" description="Disordered" evidence="2">
    <location>
        <begin position="827"/>
        <end position="902"/>
    </location>
</feature>
<name>A0A0M9G3I3_LEPPY</name>
<dbReference type="EMBL" id="LGTL01000006">
    <property type="protein sequence ID" value="KPA81396.1"/>
    <property type="molecule type" value="Genomic_DNA"/>
</dbReference>
<feature type="region of interest" description="Disordered" evidence="2">
    <location>
        <begin position="523"/>
        <end position="548"/>
    </location>
</feature>
<dbReference type="Gene3D" id="1.10.418.10">
    <property type="entry name" value="Calponin-like domain"/>
    <property type="match status" value="1"/>
</dbReference>
<evidence type="ECO:0000256" key="2">
    <source>
        <dbReference type="SAM" id="MobiDB-lite"/>
    </source>
</evidence>
<dbReference type="RefSeq" id="XP_015659835.1">
    <property type="nucleotide sequence ID" value="XM_015801215.1"/>
</dbReference>
<keyword evidence="1" id="KW-0175">Coiled coil</keyword>
<feature type="compositionally biased region" description="Basic and acidic residues" evidence="2">
    <location>
        <begin position="156"/>
        <end position="168"/>
    </location>
</feature>
<dbReference type="VEuPathDB" id="TriTrypDB:LpyrH10_06_1430"/>
<dbReference type="PROSITE" id="PS50021">
    <property type="entry name" value="CH"/>
    <property type="match status" value="1"/>
</dbReference>
<dbReference type="PANTHER" id="PTHR42180">
    <property type="entry name" value="HOMOLOGY DOMAIN-CONTAINING PROTEIN,PUTATIVE-RELATED"/>
    <property type="match status" value="1"/>
</dbReference>
<dbReference type="InterPro" id="IPR001715">
    <property type="entry name" value="CH_dom"/>
</dbReference>
<feature type="compositionally biased region" description="Polar residues" evidence="2">
    <location>
        <begin position="535"/>
        <end position="545"/>
    </location>
</feature>
<dbReference type="OrthoDB" id="264536at2759"/>
<feature type="compositionally biased region" description="Low complexity" evidence="2">
    <location>
        <begin position="888"/>
        <end position="900"/>
    </location>
</feature>
<dbReference type="AlphaFoldDB" id="A0A0M9G3I3"/>
<feature type="compositionally biased region" description="Polar residues" evidence="2">
    <location>
        <begin position="172"/>
        <end position="188"/>
    </location>
</feature>
<proteinExistence type="predicted"/>
<protein>
    <recommendedName>
        <fullName evidence="3">Calponin-homology (CH) domain-containing protein</fullName>
    </recommendedName>
</protein>
<dbReference type="GeneID" id="26904064"/>
<evidence type="ECO:0000313" key="4">
    <source>
        <dbReference type="EMBL" id="KPA81396.1"/>
    </source>
</evidence>
<evidence type="ECO:0000256" key="1">
    <source>
        <dbReference type="SAM" id="Coils"/>
    </source>
</evidence>
<feature type="compositionally biased region" description="Basic and acidic residues" evidence="2">
    <location>
        <begin position="221"/>
        <end position="231"/>
    </location>
</feature>
<evidence type="ECO:0000313" key="5">
    <source>
        <dbReference type="Proteomes" id="UP000037923"/>
    </source>
</evidence>
<feature type="region of interest" description="Disordered" evidence="2">
    <location>
        <begin position="151"/>
        <end position="248"/>
    </location>
</feature>
<feature type="coiled-coil region" evidence="1">
    <location>
        <begin position="402"/>
        <end position="440"/>
    </location>
</feature>
<dbReference type="Proteomes" id="UP000037923">
    <property type="component" value="Unassembled WGS sequence"/>
</dbReference>
<feature type="compositionally biased region" description="Polar residues" evidence="2">
    <location>
        <begin position="827"/>
        <end position="846"/>
    </location>
</feature>
<organism evidence="4 5">
    <name type="scientific">Leptomonas pyrrhocoris</name>
    <name type="common">Firebug parasite</name>
    <dbReference type="NCBI Taxonomy" id="157538"/>
    <lineage>
        <taxon>Eukaryota</taxon>
        <taxon>Discoba</taxon>
        <taxon>Euglenozoa</taxon>
        <taxon>Kinetoplastea</taxon>
        <taxon>Metakinetoplastina</taxon>
        <taxon>Trypanosomatida</taxon>
        <taxon>Trypanosomatidae</taxon>
        <taxon>Leishmaniinae</taxon>
        <taxon>Leptomonas</taxon>
    </lineage>
</organism>
<feature type="domain" description="Calponin-homology (CH)" evidence="3">
    <location>
        <begin position="6"/>
        <end position="115"/>
    </location>
</feature>
<gene>
    <name evidence="4" type="ORF">ABB37_03773</name>
</gene>
<keyword evidence="5" id="KW-1185">Reference proteome</keyword>
<dbReference type="InterPro" id="IPR036872">
    <property type="entry name" value="CH_dom_sf"/>
</dbReference>
<feature type="coiled-coil region" evidence="1">
    <location>
        <begin position="721"/>
        <end position="769"/>
    </location>
</feature>
<dbReference type="OMA" id="REYHESQ"/>
<feature type="region of interest" description="Disordered" evidence="2">
    <location>
        <begin position="298"/>
        <end position="320"/>
    </location>
</feature>
<dbReference type="SUPFAM" id="SSF47576">
    <property type="entry name" value="Calponin-homology domain, CH-domain"/>
    <property type="match status" value="1"/>
</dbReference>
<sequence>MTTPILLGKAELLAWAADVTGITPCEKYGDLKDGLVYLALARELFPQDIDSAIVRLQRRGARDPAKNWSLLTSCLRRHRIPLHLCNRQAVERGHTRHCFNLLVLFYFLQRLSHGDQFSVDFAQPVDPQLAAFLQSPDSVVAVTSTATASEAIANSSEREQTEEVERQAGGRMSSSGRVVTRLSTSPSASRLPPFTQQPPHSSFIAGVASSQAAMAHATHTAKPDSSEHRPAEAASSFSQGSPGVHPHATFTAGLIYSHAKERNGETTSDSGGHQRGVPSYRDASRFRSNVALESHPTGDLAVEAAPPTLLQSSSSSSSLRTENRLLREELLYVKAVGQLLLTQQRGSEAAAEMRAAATLQSELAKAELKHLYDLRQLEVALTSSSPASLLSTYNGRDEDSRLAAAEHRAAVAEQTAAQLYEEMQENHQTYDTTLRQLQQVFHSIEAITEAARPAASTSSSVSTGAAAYEEAVADVMMAQLRCVPAVPREAFRAQLRALLLTLNTLRVRSERLRMEEGATAVCYGKEEDNAEDTDPSTSAPKTRYSSIPPDISSLCEEARYLSQTADPAVQHTCLDLVQAVEGLHAQLENEQHDVEEWQRRCRRMEVIAASAEVALQRARATPAERREQDLVDGSATKFNTQGDATHSILPYRQEQAAAALQEAQRLYDRVAEVLTRAFSTPGTEDMKWASQQLISLFDAFVQRTQQRVAMETALAEQCESIALLRKEVRQQREALDSAKADLTKSQLQRGELEQRCARLEKQLRLQKVQPCDEEHDAEVQQGSRQRAWLDRNSPSVMSAPLPKASFSIPATHVRANLSSAVRIRNTAPTPVPESNVSALCPTSSPRVLSPYEPGALRSPSPSSSDDENRQLGQPTRVEDRSDGNYRDSLQAPSLLSSQPQVTKTTALRVASGRQISFTDDVMPLPKAAATPFTAMAAEKKSISAAAAAASPSPLLSAAELERRKQEILRRYNVE</sequence>
<dbReference type="PANTHER" id="PTHR42180:SF4">
    <property type="entry name" value="CALPONIN-HOMOLOGY (CH) DOMAIN-CONTAINING PROTEIN"/>
    <property type="match status" value="1"/>
</dbReference>
<reference evidence="4 5" key="1">
    <citation type="submission" date="2015-07" db="EMBL/GenBank/DDBJ databases">
        <title>High-quality genome of monoxenous trypanosomatid Leptomonas pyrrhocoris.</title>
        <authorList>
            <person name="Flegontov P."/>
            <person name="Butenko A."/>
            <person name="Firsov S."/>
            <person name="Vlcek C."/>
            <person name="Logacheva M.D."/>
            <person name="Field M."/>
            <person name="Filatov D."/>
            <person name="Flegontova O."/>
            <person name="Gerasimov E."/>
            <person name="Jackson A.P."/>
            <person name="Kelly S."/>
            <person name="Opperdoes F."/>
            <person name="O'Reilly A."/>
            <person name="Votypka J."/>
            <person name="Yurchenko V."/>
            <person name="Lukes J."/>
        </authorList>
    </citation>
    <scope>NUCLEOTIDE SEQUENCE [LARGE SCALE GENOMIC DNA]</scope>
    <source>
        <strain evidence="4">H10</strain>
    </source>
</reference>
<comment type="caution">
    <text evidence="4">The sequence shown here is derived from an EMBL/GenBank/DDBJ whole genome shotgun (WGS) entry which is preliminary data.</text>
</comment>
<accession>A0A0M9G3I3</accession>
<feature type="region of interest" description="Disordered" evidence="2">
    <location>
        <begin position="262"/>
        <end position="283"/>
    </location>
</feature>
<evidence type="ECO:0000259" key="3">
    <source>
        <dbReference type="PROSITE" id="PS50021"/>
    </source>
</evidence>